<accession>A0A0B0EN27</accession>
<evidence type="ECO:0000313" key="1">
    <source>
        <dbReference type="EMBL" id="KHE94034.1"/>
    </source>
</evidence>
<comment type="caution">
    <text evidence="1">The sequence shown here is derived from an EMBL/GenBank/DDBJ whole genome shotgun (WGS) entry which is preliminary data.</text>
</comment>
<protein>
    <submittedName>
        <fullName evidence="1">Uncharacterized protein</fullName>
    </submittedName>
</protein>
<dbReference type="EMBL" id="JRYO01000019">
    <property type="protein sequence ID" value="KHE94034.1"/>
    <property type="molecule type" value="Genomic_DNA"/>
</dbReference>
<sequence>MNKKRLGNNEQAGNKVISNHTIRDRLYVFISDCMDAIYLTVIFLDNEGTPKRELTTQRCPTRRGDS</sequence>
<reference evidence="1 2" key="1">
    <citation type="submission" date="2014-10" db="EMBL/GenBank/DDBJ databases">
        <title>Draft genome of anammox bacterium scalindua brodae, obtained using differential coverage binning of sequence data from two enrichment reactors.</title>
        <authorList>
            <person name="Speth D.R."/>
            <person name="Russ L."/>
            <person name="Kartal B."/>
            <person name="Op den Camp H.J."/>
            <person name="Dutilh B.E."/>
            <person name="Jetten M.S."/>
        </authorList>
    </citation>
    <scope>NUCLEOTIDE SEQUENCE [LARGE SCALE GENOMIC DNA]</scope>
    <source>
        <strain evidence="1">RU1</strain>
    </source>
</reference>
<evidence type="ECO:0000313" key="2">
    <source>
        <dbReference type="Proteomes" id="UP000030652"/>
    </source>
</evidence>
<name>A0A0B0EN27_9BACT</name>
<organism evidence="1 2">
    <name type="scientific">Candidatus Scalindua brodae</name>
    <dbReference type="NCBI Taxonomy" id="237368"/>
    <lineage>
        <taxon>Bacteria</taxon>
        <taxon>Pseudomonadati</taxon>
        <taxon>Planctomycetota</taxon>
        <taxon>Candidatus Brocadiia</taxon>
        <taxon>Candidatus Brocadiales</taxon>
        <taxon>Candidatus Scalinduaceae</taxon>
        <taxon>Candidatus Scalindua</taxon>
    </lineage>
</organism>
<proteinExistence type="predicted"/>
<dbReference type="Proteomes" id="UP000030652">
    <property type="component" value="Unassembled WGS sequence"/>
</dbReference>
<gene>
    <name evidence="1" type="ORF">SCABRO_00172</name>
</gene>
<dbReference type="AlphaFoldDB" id="A0A0B0EN27"/>